<comment type="caution">
    <text evidence="2">The sequence shown here is derived from an EMBL/GenBank/DDBJ whole genome shotgun (WGS) entry which is preliminary data.</text>
</comment>
<gene>
    <name evidence="2" type="ORF">PR048_001482</name>
</gene>
<keyword evidence="1" id="KW-0472">Membrane</keyword>
<feature type="transmembrane region" description="Helical" evidence="1">
    <location>
        <begin position="15"/>
        <end position="35"/>
    </location>
</feature>
<proteinExistence type="predicted"/>
<protein>
    <submittedName>
        <fullName evidence="2">Uncharacterized protein</fullName>
    </submittedName>
</protein>
<keyword evidence="1" id="KW-1133">Transmembrane helix</keyword>
<reference evidence="2 3" key="1">
    <citation type="submission" date="2023-02" db="EMBL/GenBank/DDBJ databases">
        <title>LHISI_Scaffold_Assembly.</title>
        <authorList>
            <person name="Stuart O.P."/>
            <person name="Cleave R."/>
            <person name="Magrath M.J.L."/>
            <person name="Mikheyev A.S."/>
        </authorList>
    </citation>
    <scope>NUCLEOTIDE SEQUENCE [LARGE SCALE GENOMIC DNA]</scope>
    <source>
        <strain evidence="2">Daus_M_001</strain>
        <tissue evidence="2">Leg muscle</tissue>
    </source>
</reference>
<accession>A0ABQ9IIW2</accession>
<organism evidence="2 3">
    <name type="scientific">Dryococelus australis</name>
    <dbReference type="NCBI Taxonomy" id="614101"/>
    <lineage>
        <taxon>Eukaryota</taxon>
        <taxon>Metazoa</taxon>
        <taxon>Ecdysozoa</taxon>
        <taxon>Arthropoda</taxon>
        <taxon>Hexapoda</taxon>
        <taxon>Insecta</taxon>
        <taxon>Pterygota</taxon>
        <taxon>Neoptera</taxon>
        <taxon>Polyneoptera</taxon>
        <taxon>Phasmatodea</taxon>
        <taxon>Verophasmatodea</taxon>
        <taxon>Anareolatae</taxon>
        <taxon>Phasmatidae</taxon>
        <taxon>Eurycanthinae</taxon>
        <taxon>Dryococelus</taxon>
    </lineage>
</organism>
<sequence>MTSDNILTSKKTHHYFYQVQGALNITSCQFCYFLIMTNRKKNISGQNILEGGNNQNVNDFICFACCQKLWNLFSQYDIRFKNL</sequence>
<name>A0ABQ9IIW2_9NEOP</name>
<keyword evidence="3" id="KW-1185">Reference proteome</keyword>
<evidence type="ECO:0000313" key="3">
    <source>
        <dbReference type="Proteomes" id="UP001159363"/>
    </source>
</evidence>
<evidence type="ECO:0000313" key="2">
    <source>
        <dbReference type="EMBL" id="KAJ8896139.1"/>
    </source>
</evidence>
<dbReference type="EMBL" id="JARBHB010000001">
    <property type="protein sequence ID" value="KAJ8896139.1"/>
    <property type="molecule type" value="Genomic_DNA"/>
</dbReference>
<feature type="non-terminal residue" evidence="2">
    <location>
        <position position="83"/>
    </location>
</feature>
<keyword evidence="1" id="KW-0812">Transmembrane</keyword>
<evidence type="ECO:0000256" key="1">
    <source>
        <dbReference type="SAM" id="Phobius"/>
    </source>
</evidence>
<dbReference type="Proteomes" id="UP001159363">
    <property type="component" value="Chromosome 1"/>
</dbReference>
<dbReference type="Gene3D" id="3.90.320.10">
    <property type="match status" value="1"/>
</dbReference>
<dbReference type="InterPro" id="IPR011604">
    <property type="entry name" value="PDDEXK-like_dom_sf"/>
</dbReference>